<dbReference type="Proteomes" id="UP000233730">
    <property type="component" value="Unassembled WGS sequence"/>
</dbReference>
<evidence type="ECO:0000256" key="6">
    <source>
        <dbReference type="ARBA" id="ARBA00038076"/>
    </source>
</evidence>
<feature type="transmembrane region" description="Helical" evidence="7">
    <location>
        <begin position="402"/>
        <end position="426"/>
    </location>
</feature>
<gene>
    <name evidence="10" type="ORF">CQR46_1112</name>
</gene>
<comment type="caution">
    <text evidence="10">The sequence shown here is derived from an EMBL/GenBank/DDBJ whole genome shotgun (WGS) entry which is preliminary data.</text>
</comment>
<dbReference type="GO" id="GO:0022857">
    <property type="term" value="F:transmembrane transporter activity"/>
    <property type="evidence" value="ECO:0007669"/>
    <property type="project" value="TreeGrafter"/>
</dbReference>
<keyword evidence="4 7" id="KW-1133">Transmembrane helix</keyword>
<keyword evidence="3 7" id="KW-0812">Transmembrane</keyword>
<dbReference type="InterPro" id="IPR025857">
    <property type="entry name" value="MacB_PCD"/>
</dbReference>
<evidence type="ECO:0000256" key="1">
    <source>
        <dbReference type="ARBA" id="ARBA00004651"/>
    </source>
</evidence>
<evidence type="ECO:0000256" key="2">
    <source>
        <dbReference type="ARBA" id="ARBA00022475"/>
    </source>
</evidence>
<organism evidence="10 11">
    <name type="scientific">Bifidobacterium pseudolongum subsp. globosum</name>
    <dbReference type="NCBI Taxonomy" id="1690"/>
    <lineage>
        <taxon>Bacteria</taxon>
        <taxon>Bacillati</taxon>
        <taxon>Actinomycetota</taxon>
        <taxon>Actinomycetes</taxon>
        <taxon>Bifidobacteriales</taxon>
        <taxon>Bifidobacteriaceae</taxon>
        <taxon>Bifidobacterium</taxon>
    </lineage>
</organism>
<feature type="transmembrane region" description="Helical" evidence="7">
    <location>
        <begin position="363"/>
        <end position="382"/>
    </location>
</feature>
<name>A0A2N3QGV1_9BIFI</name>
<evidence type="ECO:0000256" key="3">
    <source>
        <dbReference type="ARBA" id="ARBA00022692"/>
    </source>
</evidence>
<dbReference type="AlphaFoldDB" id="A0A2N3QGV1"/>
<dbReference type="InterPro" id="IPR003838">
    <property type="entry name" value="ABC3_permease_C"/>
</dbReference>
<evidence type="ECO:0000313" key="11">
    <source>
        <dbReference type="Proteomes" id="UP000233730"/>
    </source>
</evidence>
<reference evidence="10 11" key="1">
    <citation type="submission" date="2017-10" db="EMBL/GenBank/DDBJ databases">
        <title>Bifidobacterium genomics.</title>
        <authorList>
            <person name="Lugli G.A."/>
            <person name="Milani C."/>
            <person name="Mancabelli L."/>
        </authorList>
    </citation>
    <scope>NUCLEOTIDE SEQUENCE [LARGE SCALE GENOMIC DNA]</scope>
    <source>
        <strain evidence="10 11">1524B</strain>
    </source>
</reference>
<dbReference type="InterPro" id="IPR050250">
    <property type="entry name" value="Macrolide_Exporter_MacB"/>
</dbReference>
<evidence type="ECO:0000256" key="4">
    <source>
        <dbReference type="ARBA" id="ARBA00022989"/>
    </source>
</evidence>
<dbReference type="Pfam" id="PF12704">
    <property type="entry name" value="MacB_PCD"/>
    <property type="match status" value="1"/>
</dbReference>
<accession>A0A2N3QGV1</accession>
<dbReference type="PANTHER" id="PTHR30572:SF9">
    <property type="entry name" value="ABC TRANSPORTER PERMEASE PROTEIN"/>
    <property type="match status" value="1"/>
</dbReference>
<feature type="transmembrane region" description="Helical" evidence="7">
    <location>
        <begin position="314"/>
        <end position="333"/>
    </location>
</feature>
<keyword evidence="2" id="KW-1003">Cell membrane</keyword>
<dbReference type="RefSeq" id="WP_101429981.1">
    <property type="nucleotide sequence ID" value="NZ_PCGZ01000006.1"/>
</dbReference>
<keyword evidence="5 7" id="KW-0472">Membrane</keyword>
<feature type="domain" description="MacB-like periplasmic core" evidence="9">
    <location>
        <begin position="101"/>
        <end position="281"/>
    </location>
</feature>
<protein>
    <submittedName>
        <fullName evidence="10">ABC transporter permease</fullName>
    </submittedName>
</protein>
<proteinExistence type="inferred from homology"/>
<evidence type="ECO:0000259" key="8">
    <source>
        <dbReference type="Pfam" id="PF02687"/>
    </source>
</evidence>
<dbReference type="GO" id="GO:0005886">
    <property type="term" value="C:plasma membrane"/>
    <property type="evidence" value="ECO:0007669"/>
    <property type="project" value="UniProtKB-SubCell"/>
</dbReference>
<evidence type="ECO:0000256" key="7">
    <source>
        <dbReference type="SAM" id="Phobius"/>
    </source>
</evidence>
<sequence length="448" mass="48502">MFVAKNAWAELRRHPWRTALMVIVSLLVTMWSVFGAAVMHEYHAAHGEGYEALKPQAVVRMTDTALSDRTGDDADWTKRYITWDEYNVLGAAAQAKQVQFEYSVVASVPGRSTDSFKAITTSATSGASQNETGGDFTLTSFYNEAAVDANEYGTFKVVEGNKLDYQDVTARDVLISQELAKKNNLKVGSTITIGNPADAKATYTFTVGGIYTYTSTPQGVQGDDAPFAKDNRNNVIYTSYYDFAASGLDTTEGTGWAVPDINIVFTLANPQAYEQFKNALKPDLPGGFAVSSPTIDAYNHSLEPLDKLANTTKVMLICLWSIGGALALLLTLLEACPRREAIGYGLAVGVTKSRMAWQFMVEILLQTVLGVALGLLIGGWTANPLATQLAQGHTIAMHGGVLWNVTWIALLACLLLAIIAGVRVALFRTAQLTHSPYLDSADPTTKEQ</sequence>
<comment type="subcellular location">
    <subcellularLocation>
        <location evidence="1">Cell membrane</location>
        <topology evidence="1">Multi-pass membrane protein</topology>
    </subcellularLocation>
</comment>
<comment type="similarity">
    <text evidence="6">Belongs to the ABC-4 integral membrane protein family.</text>
</comment>
<evidence type="ECO:0000259" key="9">
    <source>
        <dbReference type="Pfam" id="PF12704"/>
    </source>
</evidence>
<dbReference type="PANTHER" id="PTHR30572">
    <property type="entry name" value="MEMBRANE COMPONENT OF TRANSPORTER-RELATED"/>
    <property type="match status" value="1"/>
</dbReference>
<feature type="domain" description="ABC3 transporter permease C-terminal" evidence="8">
    <location>
        <begin position="314"/>
        <end position="422"/>
    </location>
</feature>
<evidence type="ECO:0000313" key="10">
    <source>
        <dbReference type="EMBL" id="PKU90469.1"/>
    </source>
</evidence>
<dbReference type="EMBL" id="PCGZ01000006">
    <property type="protein sequence ID" value="PKU90469.1"/>
    <property type="molecule type" value="Genomic_DNA"/>
</dbReference>
<dbReference type="Pfam" id="PF02687">
    <property type="entry name" value="FtsX"/>
    <property type="match status" value="1"/>
</dbReference>
<evidence type="ECO:0000256" key="5">
    <source>
        <dbReference type="ARBA" id="ARBA00023136"/>
    </source>
</evidence>